<keyword evidence="1" id="KW-0812">Transmembrane</keyword>
<comment type="caution">
    <text evidence="2">The sequence shown here is derived from an EMBL/GenBank/DDBJ whole genome shotgun (WGS) entry which is preliminary data.</text>
</comment>
<reference evidence="2 3" key="1">
    <citation type="submission" date="2021-06" db="EMBL/GenBank/DDBJ databases">
        <authorList>
            <person name="Palmer J.M."/>
        </authorList>
    </citation>
    <scope>NUCLEOTIDE SEQUENCE [LARGE SCALE GENOMIC DNA]</scope>
    <source>
        <strain evidence="2 3">AS_MEX2019</strain>
        <tissue evidence="2">Muscle</tissue>
    </source>
</reference>
<sequence>MRLISICCIVHDDVSSLSLIVIYNAPCLWRSSLVFCMQQVPALLTLQAGAESRGNEALICSGMLLCSHHDPRTKSILEHSSLLLHQQALLLCSVWFSPPFFLCFVLVILPT</sequence>
<keyword evidence="1" id="KW-1133">Transmembrane helix</keyword>
<dbReference type="EMBL" id="JAHRIP010022027">
    <property type="protein sequence ID" value="MEQ2289009.1"/>
    <property type="molecule type" value="Genomic_DNA"/>
</dbReference>
<gene>
    <name evidence="2" type="ORF">AMECASPLE_028786</name>
</gene>
<organism evidence="2 3">
    <name type="scientific">Ameca splendens</name>
    <dbReference type="NCBI Taxonomy" id="208324"/>
    <lineage>
        <taxon>Eukaryota</taxon>
        <taxon>Metazoa</taxon>
        <taxon>Chordata</taxon>
        <taxon>Craniata</taxon>
        <taxon>Vertebrata</taxon>
        <taxon>Euteleostomi</taxon>
        <taxon>Actinopterygii</taxon>
        <taxon>Neopterygii</taxon>
        <taxon>Teleostei</taxon>
        <taxon>Neoteleostei</taxon>
        <taxon>Acanthomorphata</taxon>
        <taxon>Ovalentaria</taxon>
        <taxon>Atherinomorphae</taxon>
        <taxon>Cyprinodontiformes</taxon>
        <taxon>Goodeidae</taxon>
        <taxon>Ameca</taxon>
    </lineage>
</organism>
<keyword evidence="3" id="KW-1185">Reference proteome</keyword>
<dbReference type="Proteomes" id="UP001469553">
    <property type="component" value="Unassembled WGS sequence"/>
</dbReference>
<name>A0ABV0Y5T0_9TELE</name>
<feature type="transmembrane region" description="Helical" evidence="1">
    <location>
        <begin position="88"/>
        <end position="109"/>
    </location>
</feature>
<evidence type="ECO:0000256" key="1">
    <source>
        <dbReference type="SAM" id="Phobius"/>
    </source>
</evidence>
<protein>
    <submittedName>
        <fullName evidence="2">Uncharacterized protein</fullName>
    </submittedName>
</protein>
<accession>A0ABV0Y5T0</accession>
<keyword evidence="1" id="KW-0472">Membrane</keyword>
<proteinExistence type="predicted"/>
<evidence type="ECO:0000313" key="2">
    <source>
        <dbReference type="EMBL" id="MEQ2289009.1"/>
    </source>
</evidence>
<evidence type="ECO:0000313" key="3">
    <source>
        <dbReference type="Proteomes" id="UP001469553"/>
    </source>
</evidence>